<sequence>MLPNRAAISRRYLERIGKTLAVAPAGYHRQSRIVLTKHARRLEKAVIGPRIIE</sequence>
<gene>
    <name evidence="1" type="ORF">UFOPK2782_00738</name>
</gene>
<dbReference type="EMBL" id="CAEZYS010000088">
    <property type="protein sequence ID" value="CAB4737827.1"/>
    <property type="molecule type" value="Genomic_DNA"/>
</dbReference>
<dbReference type="AlphaFoldDB" id="A0A6J6STE2"/>
<proteinExistence type="predicted"/>
<organism evidence="1">
    <name type="scientific">freshwater metagenome</name>
    <dbReference type="NCBI Taxonomy" id="449393"/>
    <lineage>
        <taxon>unclassified sequences</taxon>
        <taxon>metagenomes</taxon>
        <taxon>ecological metagenomes</taxon>
    </lineage>
</organism>
<name>A0A6J6STE2_9ZZZZ</name>
<accession>A0A6J6STE2</accession>
<evidence type="ECO:0000313" key="1">
    <source>
        <dbReference type="EMBL" id="CAB4737827.1"/>
    </source>
</evidence>
<reference evidence="1" key="1">
    <citation type="submission" date="2020-05" db="EMBL/GenBank/DDBJ databases">
        <authorList>
            <person name="Chiriac C."/>
            <person name="Salcher M."/>
            <person name="Ghai R."/>
            <person name="Kavagutti S V."/>
        </authorList>
    </citation>
    <scope>NUCLEOTIDE SEQUENCE</scope>
</reference>
<protein>
    <submittedName>
        <fullName evidence="1">Unannotated protein</fullName>
    </submittedName>
</protein>